<gene>
    <name evidence="1" type="ORF">RHMOL_Rhmol08G0022100</name>
</gene>
<evidence type="ECO:0000313" key="2">
    <source>
        <dbReference type="Proteomes" id="UP001062846"/>
    </source>
</evidence>
<name>A0ACC0MKB2_RHOML</name>
<comment type="caution">
    <text evidence="1">The sequence shown here is derived from an EMBL/GenBank/DDBJ whole genome shotgun (WGS) entry which is preliminary data.</text>
</comment>
<dbReference type="Proteomes" id="UP001062846">
    <property type="component" value="Chromosome 8"/>
</dbReference>
<dbReference type="EMBL" id="CM046395">
    <property type="protein sequence ID" value="KAI8540912.1"/>
    <property type="molecule type" value="Genomic_DNA"/>
</dbReference>
<organism evidence="1 2">
    <name type="scientific">Rhododendron molle</name>
    <name type="common">Chinese azalea</name>
    <name type="synonym">Azalea mollis</name>
    <dbReference type="NCBI Taxonomy" id="49168"/>
    <lineage>
        <taxon>Eukaryota</taxon>
        <taxon>Viridiplantae</taxon>
        <taxon>Streptophyta</taxon>
        <taxon>Embryophyta</taxon>
        <taxon>Tracheophyta</taxon>
        <taxon>Spermatophyta</taxon>
        <taxon>Magnoliopsida</taxon>
        <taxon>eudicotyledons</taxon>
        <taxon>Gunneridae</taxon>
        <taxon>Pentapetalae</taxon>
        <taxon>asterids</taxon>
        <taxon>Ericales</taxon>
        <taxon>Ericaceae</taxon>
        <taxon>Ericoideae</taxon>
        <taxon>Rhodoreae</taxon>
        <taxon>Rhododendron</taxon>
    </lineage>
</organism>
<reference evidence="1" key="1">
    <citation type="submission" date="2022-02" db="EMBL/GenBank/DDBJ databases">
        <title>Plant Genome Project.</title>
        <authorList>
            <person name="Zhang R.-G."/>
        </authorList>
    </citation>
    <scope>NUCLEOTIDE SEQUENCE</scope>
    <source>
        <strain evidence="1">AT1</strain>
    </source>
</reference>
<accession>A0ACC0MKB2</accession>
<protein>
    <submittedName>
        <fullName evidence="1">Uncharacterized protein</fullName>
    </submittedName>
</protein>
<evidence type="ECO:0000313" key="1">
    <source>
        <dbReference type="EMBL" id="KAI8540912.1"/>
    </source>
</evidence>
<sequence>MMMKPTNSIQGRVLDWPVSDLGGLRVAAKPNVIIPNCRSSRHSAAALHHMAFSNPSSLLSSCSVHRLNPLLFTHRRQTITLSRWHIHRSRPRFHAVAAAENGVFTSPEIAKSFDFSSEERIYNWWESHGYFKPKFVRGSDPFVVPMPPPNVTGSLHMGHAMFVTLEDIMVRYNRMKGRPTLWLPGTDHAGIATQLVVERMLATEGIKRSELGRDEFTNRVWEWKEKYGGTIANQIKRLGASCDWSREHFTLDEQLSRKTALYSIELSESNKDACGLPMIQCCWETRTRVNLVSRACLTQMGVILHNVYCAELNSPVDMVFIVISNMVVYRLLNILKSCAVIEAFVRLHEKGLIYQGSYMVNWSPSLQTAVSDLEVEYSEEPGTLYYIKYRVAGGSRSDYLTIATTRPETLFADTAIAVNPQDERYSKYIGRQAIVPLTFGRHVPIISDKYVDKDFGTGVLKISPGHDHNDYLLARKLGLPILNVMNKDGTLNEVAGLYCGLDRFEARKKLWTDLEETGLAAKKEPHTLRVPRSQRGGEIIEPLVSKQWFVTMEPLAEKALKVVESGELTIMPERFEKIYNHWLLNIKDWCISRQLWWGHRIPVWYIEGKDCEEDYIVARSAKEALDKAREKYGNVDIYQDPDVLDTWFSSALWPFSTLGWPDASAEDFKNFYPTTVLETGHDILFFWVARMVMMGIEFTGTVPFSNVYLHGLIRDAQGRKMSKTLGNVIDPIDTIKEYGTDALRFTIALGTAGQDLNLSMERLTANKAFTNKLWNAGKFVLQNLPSQSDNSAWETLSSYKFDLEESLLKLPLPECWVVSKLHMLVDTVTTSYDKYFFGDVGREIYDFFWGDFADWYIEASKARLYQSEGQSVASIAQAVLLYVFENILIMLHPFMPFVTEELWQALPNRKEALIVSCWPQTSLPRDVNSVKRFENLQALTQTRAIRNARAEYSVEPARRISASIVANSEVRQYVANEKEVLALLSRLDLQNVHFVESAPGDANQSVHLVAGEGLEAYLPLADMVDVSSEVERLTKRLSKMQVEYDALVARLKSSNFVEKAPEEIIRGVREKAAETEEKLTLTKNRLDFLKSTVLVSK</sequence>
<proteinExistence type="predicted"/>
<keyword evidence="2" id="KW-1185">Reference proteome</keyword>